<comment type="similarity">
    <text evidence="1">Belongs to the sigma-70 factor family. ECF subfamily.</text>
</comment>
<dbReference type="SUPFAM" id="SSF88946">
    <property type="entry name" value="Sigma2 domain of RNA polymerase sigma factors"/>
    <property type="match status" value="1"/>
</dbReference>
<protein>
    <recommendedName>
        <fullName evidence="9">RNA polymerase subunit sigma-70</fullName>
    </recommendedName>
</protein>
<dbReference type="InterPro" id="IPR036388">
    <property type="entry name" value="WH-like_DNA-bd_sf"/>
</dbReference>
<evidence type="ECO:0000259" key="6">
    <source>
        <dbReference type="Pfam" id="PF08281"/>
    </source>
</evidence>
<keyword evidence="2" id="KW-0805">Transcription regulation</keyword>
<dbReference type="InterPro" id="IPR013325">
    <property type="entry name" value="RNA_pol_sigma_r2"/>
</dbReference>
<keyword evidence="4" id="KW-0804">Transcription</keyword>
<evidence type="ECO:0000259" key="5">
    <source>
        <dbReference type="Pfam" id="PF04542"/>
    </source>
</evidence>
<dbReference type="InterPro" id="IPR013324">
    <property type="entry name" value="RNA_pol_sigma_r3/r4-like"/>
</dbReference>
<dbReference type="GO" id="GO:0006352">
    <property type="term" value="P:DNA-templated transcription initiation"/>
    <property type="evidence" value="ECO:0007669"/>
    <property type="project" value="InterPro"/>
</dbReference>
<organism evidence="7 8">
    <name type="scientific">Pedobacter ginsenosidimutans</name>
    <dbReference type="NCBI Taxonomy" id="687842"/>
    <lineage>
        <taxon>Bacteria</taxon>
        <taxon>Pseudomonadati</taxon>
        <taxon>Bacteroidota</taxon>
        <taxon>Sphingobacteriia</taxon>
        <taxon>Sphingobacteriales</taxon>
        <taxon>Sphingobacteriaceae</taxon>
        <taxon>Pedobacter</taxon>
    </lineage>
</organism>
<dbReference type="EMBL" id="LMZQ01000007">
    <property type="protein sequence ID" value="KRT15805.1"/>
    <property type="molecule type" value="Genomic_DNA"/>
</dbReference>
<dbReference type="Pfam" id="PF08281">
    <property type="entry name" value="Sigma70_r4_2"/>
    <property type="match status" value="1"/>
</dbReference>
<dbReference type="NCBIfam" id="TIGR02937">
    <property type="entry name" value="sigma70-ECF"/>
    <property type="match status" value="1"/>
</dbReference>
<proteinExistence type="inferred from homology"/>
<dbReference type="InterPro" id="IPR013249">
    <property type="entry name" value="RNA_pol_sigma70_r4_t2"/>
</dbReference>
<dbReference type="Gene3D" id="1.10.10.10">
    <property type="entry name" value="Winged helix-like DNA-binding domain superfamily/Winged helix DNA-binding domain"/>
    <property type="match status" value="1"/>
</dbReference>
<dbReference type="InterPro" id="IPR039425">
    <property type="entry name" value="RNA_pol_sigma-70-like"/>
</dbReference>
<dbReference type="STRING" id="687842.ASU31_12530"/>
<dbReference type="Proteomes" id="UP000051950">
    <property type="component" value="Unassembled WGS sequence"/>
</dbReference>
<keyword evidence="8" id="KW-1185">Reference proteome</keyword>
<name>A0A0T5VPR9_9SPHI</name>
<dbReference type="InterPro" id="IPR007627">
    <property type="entry name" value="RNA_pol_sigma70_r2"/>
</dbReference>
<evidence type="ECO:0000256" key="2">
    <source>
        <dbReference type="ARBA" id="ARBA00023015"/>
    </source>
</evidence>
<dbReference type="GO" id="GO:0003677">
    <property type="term" value="F:DNA binding"/>
    <property type="evidence" value="ECO:0007669"/>
    <property type="project" value="InterPro"/>
</dbReference>
<reference evidence="7 8" key="1">
    <citation type="submission" date="2015-11" db="EMBL/GenBank/DDBJ databases">
        <title>Sequence of Pedobacter ginsenosidimutans.</title>
        <authorList>
            <person name="Carson E."/>
            <person name="Keyser V."/>
            <person name="Newman J."/>
            <person name="Miller J."/>
        </authorList>
    </citation>
    <scope>NUCLEOTIDE SEQUENCE [LARGE SCALE GENOMIC DNA]</scope>
    <source>
        <strain evidence="7 8">KACC 14530</strain>
    </source>
</reference>
<evidence type="ECO:0000313" key="8">
    <source>
        <dbReference type="Proteomes" id="UP000051950"/>
    </source>
</evidence>
<dbReference type="PANTHER" id="PTHR43133:SF46">
    <property type="entry name" value="RNA POLYMERASE SIGMA-70 FACTOR ECF SUBFAMILY"/>
    <property type="match status" value="1"/>
</dbReference>
<dbReference type="Pfam" id="PF04542">
    <property type="entry name" value="Sigma70_r2"/>
    <property type="match status" value="1"/>
</dbReference>
<gene>
    <name evidence="7" type="ORF">ASU31_12530</name>
</gene>
<dbReference type="InterPro" id="IPR014284">
    <property type="entry name" value="RNA_pol_sigma-70_dom"/>
</dbReference>
<comment type="caution">
    <text evidence="7">The sequence shown here is derived from an EMBL/GenBank/DDBJ whole genome shotgun (WGS) entry which is preliminary data.</text>
</comment>
<feature type="domain" description="RNA polymerase sigma-70 region 2" evidence="5">
    <location>
        <begin position="28"/>
        <end position="92"/>
    </location>
</feature>
<accession>A0A0T5VPR9</accession>
<sequence length="192" mass="22246">MAEARDFSDAELTELLRKGDRSAFTIIYNNYWKLLFHTAYRILNNTIAAEDIVQDIFVSLWNRKNEAVILNLKAYLQQATRFAVYQAVREKKHDDAFYNRLALVTADIITDNPLLFKEQQELLSEIINALPEDCKETFRLSREEGMTYKQIAAFLNISEKTVEKRITKSLKHIRKGLSLSGCLSVLSTIFFL</sequence>
<evidence type="ECO:0008006" key="9">
    <source>
        <dbReference type="Google" id="ProtNLM"/>
    </source>
</evidence>
<keyword evidence="3" id="KW-0731">Sigma factor</keyword>
<dbReference type="Gene3D" id="1.10.1740.10">
    <property type="match status" value="1"/>
</dbReference>
<dbReference type="AlphaFoldDB" id="A0A0T5VPR9"/>
<evidence type="ECO:0000313" key="7">
    <source>
        <dbReference type="EMBL" id="KRT15805.1"/>
    </source>
</evidence>
<dbReference type="SUPFAM" id="SSF88659">
    <property type="entry name" value="Sigma3 and sigma4 domains of RNA polymerase sigma factors"/>
    <property type="match status" value="1"/>
</dbReference>
<evidence type="ECO:0000256" key="4">
    <source>
        <dbReference type="ARBA" id="ARBA00023163"/>
    </source>
</evidence>
<dbReference type="CDD" id="cd06171">
    <property type="entry name" value="Sigma70_r4"/>
    <property type="match status" value="1"/>
</dbReference>
<evidence type="ECO:0000256" key="1">
    <source>
        <dbReference type="ARBA" id="ARBA00010641"/>
    </source>
</evidence>
<feature type="domain" description="RNA polymerase sigma factor 70 region 4 type 2" evidence="6">
    <location>
        <begin position="121"/>
        <end position="173"/>
    </location>
</feature>
<dbReference type="PANTHER" id="PTHR43133">
    <property type="entry name" value="RNA POLYMERASE ECF-TYPE SIGMA FACTO"/>
    <property type="match status" value="1"/>
</dbReference>
<evidence type="ECO:0000256" key="3">
    <source>
        <dbReference type="ARBA" id="ARBA00023082"/>
    </source>
</evidence>
<dbReference type="GO" id="GO:0016987">
    <property type="term" value="F:sigma factor activity"/>
    <property type="evidence" value="ECO:0007669"/>
    <property type="project" value="UniProtKB-KW"/>
</dbReference>